<dbReference type="RefSeq" id="WP_118900741.1">
    <property type="nucleotide sequence ID" value="NZ_CP031513.1"/>
</dbReference>
<evidence type="ECO:0000313" key="2">
    <source>
        <dbReference type="Proteomes" id="UP000284109"/>
    </source>
</evidence>
<accession>A0A347SSM0</accession>
<dbReference type="EMBL" id="QOCR01000002">
    <property type="protein sequence ID" value="RHW51249.1"/>
    <property type="molecule type" value="Genomic_DNA"/>
</dbReference>
<dbReference type="Proteomes" id="UP000284109">
    <property type="component" value="Unassembled WGS sequence"/>
</dbReference>
<protein>
    <submittedName>
        <fullName evidence="1">Uncharacterized protein</fullName>
    </submittedName>
</protein>
<evidence type="ECO:0000313" key="1">
    <source>
        <dbReference type="EMBL" id="RHW51249.1"/>
    </source>
</evidence>
<gene>
    <name evidence="1" type="ORF">DS831_04290</name>
</gene>
<comment type="caution">
    <text evidence="1">The sequence shown here is derived from an EMBL/GenBank/DDBJ whole genome shotgun (WGS) entry which is preliminary data.</text>
</comment>
<name>A0A347SSM0_9LACO</name>
<dbReference type="AlphaFoldDB" id="A0A347SSM0"/>
<keyword evidence="2" id="KW-1185">Reference proteome</keyword>
<dbReference type="KEGG" id="lbm:DS830_05885"/>
<reference evidence="1 2" key="1">
    <citation type="submission" date="2018-07" db="EMBL/GenBank/DDBJ databases">
        <title>Genome sequences of six Lactobacillus spp. isolated from bumble bee guts.</title>
        <authorList>
            <person name="Motta E.V.S."/>
            <person name="Moran N.A."/>
        </authorList>
    </citation>
    <scope>NUCLEOTIDE SEQUENCE [LARGE SCALE GENOMIC DNA]</scope>
    <source>
        <strain evidence="1 2">BI-1.1</strain>
    </source>
</reference>
<proteinExistence type="predicted"/>
<sequence>MVRILDNLLTIGALILRFNFNIIVVGIIYLIVMDTLFPTFTDEHSYTIAFIGAIVAFVFDRWSLKFWRWLLGVEK</sequence>
<organism evidence="1 2">
    <name type="scientific">Bombilactobacillus bombi</name>
    <dbReference type="NCBI Taxonomy" id="1303590"/>
    <lineage>
        <taxon>Bacteria</taxon>
        <taxon>Bacillati</taxon>
        <taxon>Bacillota</taxon>
        <taxon>Bacilli</taxon>
        <taxon>Lactobacillales</taxon>
        <taxon>Lactobacillaceae</taxon>
        <taxon>Bombilactobacillus</taxon>
    </lineage>
</organism>